<keyword evidence="1" id="KW-0433">Leucine-rich repeat</keyword>
<dbReference type="InterPro" id="IPR025875">
    <property type="entry name" value="Leu-rich_rpt_4"/>
</dbReference>
<name>A0A8B7XWB1_ACAPL</name>
<dbReference type="InterPro" id="IPR001611">
    <property type="entry name" value="Leu-rich_rpt"/>
</dbReference>
<dbReference type="Pfam" id="PF00612">
    <property type="entry name" value="IQ"/>
    <property type="match status" value="1"/>
</dbReference>
<dbReference type="Gene3D" id="3.80.10.10">
    <property type="entry name" value="Ribonuclease Inhibitor"/>
    <property type="match status" value="1"/>
</dbReference>
<dbReference type="InterPro" id="IPR052859">
    <property type="entry name" value="LRR-IQ_domain_protein"/>
</dbReference>
<dbReference type="OrthoDB" id="676979at2759"/>
<dbReference type="Proteomes" id="UP000694845">
    <property type="component" value="Unplaced"/>
</dbReference>
<dbReference type="PANTHER" id="PTHR46723:SF1">
    <property type="entry name" value="LEUCINE-RICH REPEAT AND IQ DOMAIN-CONTAINING PROTEIN 3"/>
    <property type="match status" value="1"/>
</dbReference>
<dbReference type="OMA" id="HVVNSIW"/>
<evidence type="ECO:0000256" key="2">
    <source>
        <dbReference type="ARBA" id="ARBA00022737"/>
    </source>
</evidence>
<dbReference type="CTD" id="127255"/>
<feature type="compositionally biased region" description="Low complexity" evidence="3">
    <location>
        <begin position="328"/>
        <end position="340"/>
    </location>
</feature>
<organism evidence="4 5">
    <name type="scientific">Acanthaster planci</name>
    <name type="common">Crown-of-thorns starfish</name>
    <dbReference type="NCBI Taxonomy" id="133434"/>
    <lineage>
        <taxon>Eukaryota</taxon>
        <taxon>Metazoa</taxon>
        <taxon>Echinodermata</taxon>
        <taxon>Eleutherozoa</taxon>
        <taxon>Asterozoa</taxon>
        <taxon>Asteroidea</taxon>
        <taxon>Valvatacea</taxon>
        <taxon>Valvatida</taxon>
        <taxon>Acanthasteridae</taxon>
        <taxon>Acanthaster</taxon>
    </lineage>
</organism>
<feature type="region of interest" description="Disordered" evidence="3">
    <location>
        <begin position="491"/>
        <end position="535"/>
    </location>
</feature>
<dbReference type="RefSeq" id="XP_022085158.1">
    <property type="nucleotide sequence ID" value="XM_022229466.1"/>
</dbReference>
<feature type="region of interest" description="Disordered" evidence="3">
    <location>
        <begin position="309"/>
        <end position="358"/>
    </location>
</feature>
<keyword evidence="2" id="KW-0677">Repeat</keyword>
<feature type="compositionally biased region" description="Pro residues" evidence="3">
    <location>
        <begin position="311"/>
        <end position="327"/>
    </location>
</feature>
<proteinExistence type="predicted"/>
<feature type="compositionally biased region" description="Basic and acidic residues" evidence="3">
    <location>
        <begin position="494"/>
        <end position="506"/>
    </location>
</feature>
<dbReference type="AlphaFoldDB" id="A0A8B7XWB1"/>
<evidence type="ECO:0000256" key="3">
    <source>
        <dbReference type="SAM" id="MobiDB-lite"/>
    </source>
</evidence>
<dbReference type="PROSITE" id="PS51450">
    <property type="entry name" value="LRR"/>
    <property type="match status" value="2"/>
</dbReference>
<dbReference type="InterPro" id="IPR032675">
    <property type="entry name" value="LRR_dom_sf"/>
</dbReference>
<keyword evidence="4" id="KW-1185">Reference proteome</keyword>
<evidence type="ECO:0000313" key="4">
    <source>
        <dbReference type="Proteomes" id="UP000694845"/>
    </source>
</evidence>
<dbReference type="SUPFAM" id="SSF52058">
    <property type="entry name" value="L domain-like"/>
    <property type="match status" value="1"/>
</dbReference>
<reference evidence="5" key="1">
    <citation type="submission" date="2025-08" db="UniProtKB">
        <authorList>
            <consortium name="RefSeq"/>
        </authorList>
    </citation>
    <scope>IDENTIFICATION</scope>
</reference>
<dbReference type="Gene3D" id="1.20.5.190">
    <property type="match status" value="1"/>
</dbReference>
<sequence length="855" mass="97714">MFTIHHQPQLALWLKEREKPQRLKTIMEKERKSEFLRQAEEKGYLQSPTKSYLLERGKGRASKKEMSTKRTPSVSDIHLVKLCSVHLMNLGQIQLLTRLKICILPGNYITSFVALANCAELVKLDLHSNQISTLPGPEFWRCLPNLKVLHLHNNCIGKLDTLQHVGEAGAIQVLTMYDTPVSLKKTYRHHIVNSIWSLKALDYYVISDEEIIEDASFGGHFASMNPSFRYNPVPHSKKDSTFEDEMSLIRQVLEEVSNIQAHHSPVLIIQKAIRGFLVRRQHKLLLDTKIWASVCIQRFWRHFKGLEWKPPAKPSTPTQPPTKPQMQPPSKSQMQPAAAPIVTKTDSPLPPVAPSITDGSTVTRIDYDTYLANRRPGSKTPSMVSSATAERKAVNLEDIRMTGYSEKETGFSMAAISSATPCVSEPLSSMRKRTNLHIDLTKLQTDSMFKNDEARQAIVFETSIDEGIGSFFGLSKPREQGVEPVRSVKKLRKERQPKEKKKEFRTVKQMLGPLPNRQLERDRDDGTDSDEEEPPIKFRLSGLKSVMHDVDLLQEMLIARREAGEDIRNAHRDVIDRTLHETNQKSVKSKMVNADQRLFAKVQGTMGMSCLRAVQQAYRDRAKVEKLASTVDKVMSLREMRESSKQRARNFLEEKRLQALKKKDVDASTIVDSLERQANLEKIEKAKRKERRSKSQELSKTFNHDKSFAVDFTGQNTSISNALIRHDRQAKDEMSLQAKKDMVEGEREHNKHQLELVQKYLEHRQMMRQAQVAVERAALDTRMLQEANERLMEARARITQQKQKSKSVQAFYPLPKTATDPVLPPVNQEGKPDRFHTLIAMYEGRVGNHPTVVNT</sequence>
<dbReference type="GeneID" id="110976310"/>
<dbReference type="PROSITE" id="PS50096">
    <property type="entry name" value="IQ"/>
    <property type="match status" value="1"/>
</dbReference>
<protein>
    <submittedName>
        <fullName evidence="5">Uncharacterized protein LOC110976310</fullName>
    </submittedName>
</protein>
<dbReference type="KEGG" id="aplc:110976310"/>
<evidence type="ECO:0000256" key="1">
    <source>
        <dbReference type="ARBA" id="ARBA00022614"/>
    </source>
</evidence>
<dbReference type="InterPro" id="IPR000048">
    <property type="entry name" value="IQ_motif_EF-hand-BS"/>
</dbReference>
<evidence type="ECO:0000313" key="5">
    <source>
        <dbReference type="RefSeq" id="XP_022085158.1"/>
    </source>
</evidence>
<gene>
    <name evidence="5" type="primary">LOC110976310</name>
</gene>
<accession>A0A8B7XWB1</accession>
<dbReference type="PANTHER" id="PTHR46723">
    <property type="entry name" value="LEUCINE-RICH REPEAT AND IQ DOMAIN-CONTAINING PROTEIN 3"/>
    <property type="match status" value="1"/>
</dbReference>
<dbReference type="Pfam" id="PF12799">
    <property type="entry name" value="LRR_4"/>
    <property type="match status" value="1"/>
</dbReference>